<dbReference type="PANTHER" id="PTHR43185">
    <property type="entry name" value="FERROUS IRON TRANSPORT PROTEIN B"/>
    <property type="match status" value="1"/>
</dbReference>
<feature type="domain" description="FeoB-type G" evidence="2">
    <location>
        <begin position="16"/>
        <end position="171"/>
    </location>
</feature>
<dbReference type="Gene3D" id="3.40.50.300">
    <property type="entry name" value="P-loop containing nucleotide triphosphate hydrolases"/>
    <property type="match status" value="1"/>
</dbReference>
<feature type="transmembrane region" description="Helical" evidence="1">
    <location>
        <begin position="342"/>
        <end position="368"/>
    </location>
</feature>
<feature type="transmembrane region" description="Helical" evidence="1">
    <location>
        <begin position="525"/>
        <end position="545"/>
    </location>
</feature>
<dbReference type="PROSITE" id="PS51711">
    <property type="entry name" value="G_FEOB"/>
    <property type="match status" value="1"/>
</dbReference>
<feature type="transmembrane region" description="Helical" evidence="1">
    <location>
        <begin position="374"/>
        <end position="397"/>
    </location>
</feature>
<dbReference type="InterPro" id="IPR011642">
    <property type="entry name" value="Gate_dom"/>
</dbReference>
<dbReference type="Proteomes" id="UP000001567">
    <property type="component" value="Chromosome"/>
</dbReference>
<dbReference type="PhylomeDB" id="A4WI64"/>
<dbReference type="EMBL" id="CP000660">
    <property type="protein sequence ID" value="ABP50081.1"/>
    <property type="molecule type" value="Genomic_DNA"/>
</dbReference>
<evidence type="ECO:0000256" key="1">
    <source>
        <dbReference type="SAM" id="Phobius"/>
    </source>
</evidence>
<feature type="transmembrane region" description="Helical" evidence="1">
    <location>
        <begin position="271"/>
        <end position="288"/>
    </location>
</feature>
<dbReference type="GO" id="GO:0005886">
    <property type="term" value="C:plasma membrane"/>
    <property type="evidence" value="ECO:0007669"/>
    <property type="project" value="TreeGrafter"/>
</dbReference>
<dbReference type="PRINTS" id="PR00326">
    <property type="entry name" value="GTP1OBG"/>
</dbReference>
<keyword evidence="1" id="KW-1133">Transmembrane helix</keyword>
<feature type="transmembrane region" description="Helical" evidence="1">
    <location>
        <begin position="434"/>
        <end position="455"/>
    </location>
</feature>
<gene>
    <name evidence="3" type="ordered locus">Pars_0483</name>
</gene>
<dbReference type="InterPro" id="IPR005225">
    <property type="entry name" value="Small_GTP-bd"/>
</dbReference>
<keyword evidence="1" id="KW-0472">Membrane</keyword>
<organism evidence="3 4">
    <name type="scientific">Pyrobaculum arsenaticum (strain DSM 13514 / JCM 11321 / PZ6)</name>
    <dbReference type="NCBI Taxonomy" id="340102"/>
    <lineage>
        <taxon>Archaea</taxon>
        <taxon>Thermoproteota</taxon>
        <taxon>Thermoprotei</taxon>
        <taxon>Thermoproteales</taxon>
        <taxon>Thermoproteaceae</taxon>
        <taxon>Pyrobaculum</taxon>
    </lineage>
</organism>
<dbReference type="Pfam" id="PF02421">
    <property type="entry name" value="FeoB_N"/>
    <property type="match status" value="1"/>
</dbReference>
<protein>
    <submittedName>
        <fullName evidence="3">Small GTP-binding protein</fullName>
    </submittedName>
</protein>
<feature type="transmembrane region" description="Helical" evidence="1">
    <location>
        <begin position="557"/>
        <end position="578"/>
    </location>
</feature>
<evidence type="ECO:0000313" key="4">
    <source>
        <dbReference type="Proteomes" id="UP000001567"/>
    </source>
</evidence>
<dbReference type="NCBIfam" id="TIGR00231">
    <property type="entry name" value="small_GTP"/>
    <property type="match status" value="1"/>
</dbReference>
<dbReference type="HOGENOM" id="CLU_013350_3_2_2"/>
<feature type="transmembrane region" description="Helical" evidence="1">
    <location>
        <begin position="246"/>
        <end position="265"/>
    </location>
</feature>
<evidence type="ECO:0000313" key="3">
    <source>
        <dbReference type="EMBL" id="ABP50081.1"/>
    </source>
</evidence>
<sequence length="580" mass="61979">MIGKLFIVTLLIPFVVKRVALIGPPNVGKSSLFFALTGRYVKTANYPGTTLEVNVGKIRGTDVEVVDLPGVFNPSNPRDEDEKLAVDAALGYDVVVVVGAPHALKEALELVEYFSKFKPVALVLNMVDIGKPEVPAKELSTKLGIPVFYTSAVRRVGVVELAEFLKQWAPGGPTPVKPVEIPVKPSTRVVSAIFSRPLVAAIAVFALSMATVFFMLAVLEGVLPWGAEGPGLLPAIEPYLDAVREWILAAGFPPLLTSFLAYGLWTGVSALLTFLPYVLVAVALMALYEESGLIGLLTRTLEARLVALGIPGRGLLCLAVGATCNVPALSTAKVIWGRGNRVLTALLVPYVPCAARLSLFVAIATAVLSNKPLLVPFAVLVPYAVSAMAILGASAVYRSVFKTRPLVEGLPPTPLMLPNWRIYLLKIWLYFKDFLYKAGLLIVALPLALWPLTAFGPAGPAESPADSWMAVVGRYLDAVFAPLGIPWQISASLIAGYIFKEVVWGFMQAFGAVELIPSLSLPSAMALLVFLAMYSACIATTATLIRIVGWRLTMASLALQLALGLAAAYAVHYILAIFSP</sequence>
<dbReference type="GO" id="GO:0015093">
    <property type="term" value="F:ferrous iron transmembrane transporter activity"/>
    <property type="evidence" value="ECO:0007669"/>
    <property type="project" value="TreeGrafter"/>
</dbReference>
<dbReference type="SUPFAM" id="SSF52540">
    <property type="entry name" value="P-loop containing nucleoside triphosphate hydrolases"/>
    <property type="match status" value="1"/>
</dbReference>
<reference evidence="3 4" key="1">
    <citation type="submission" date="2007-04" db="EMBL/GenBank/DDBJ databases">
        <title>Complete sequence of Pyrobaculum arsenaticum DSM 13514.</title>
        <authorList>
            <consortium name="US DOE Joint Genome Institute"/>
            <person name="Copeland A."/>
            <person name="Lucas S."/>
            <person name="Lapidus A."/>
            <person name="Barry K."/>
            <person name="Glavina del Rio T."/>
            <person name="Dalin E."/>
            <person name="Tice H."/>
            <person name="Pitluck S."/>
            <person name="Chain P."/>
            <person name="Malfatti S."/>
            <person name="Shin M."/>
            <person name="Vergez L."/>
            <person name="Schmutz J."/>
            <person name="Larimer F."/>
            <person name="Land M."/>
            <person name="Hauser L."/>
            <person name="Kyrpides N."/>
            <person name="Mikhailova N."/>
            <person name="Cozen A.E."/>
            <person name="Fitz-Gibbon S.T."/>
            <person name="House C.H."/>
            <person name="Saltikov C."/>
            <person name="Lowe T.M."/>
            <person name="Richardson P."/>
        </authorList>
    </citation>
    <scope>NUCLEOTIDE SEQUENCE [LARGE SCALE GENOMIC DNA]</scope>
    <source>
        <strain evidence="4">ATCC 700994 / DSM 13514 / JCM 11321 / PZ6</strain>
    </source>
</reference>
<dbReference type="PANTHER" id="PTHR43185:SF1">
    <property type="entry name" value="FE(2+) TRANSPORTER FEOB"/>
    <property type="match status" value="1"/>
</dbReference>
<dbReference type="KEGG" id="pas:Pars_0483"/>
<keyword evidence="1" id="KW-0812">Transmembrane</keyword>
<proteinExistence type="predicted"/>
<dbReference type="InterPro" id="IPR050860">
    <property type="entry name" value="FeoB_GTPase"/>
</dbReference>
<dbReference type="GO" id="GO:0005525">
    <property type="term" value="F:GTP binding"/>
    <property type="evidence" value="ECO:0007669"/>
    <property type="project" value="InterPro"/>
</dbReference>
<evidence type="ECO:0000259" key="2">
    <source>
        <dbReference type="PROSITE" id="PS51711"/>
    </source>
</evidence>
<accession>A4WI64</accession>
<dbReference type="InterPro" id="IPR027417">
    <property type="entry name" value="P-loop_NTPase"/>
</dbReference>
<feature type="transmembrane region" description="Helical" evidence="1">
    <location>
        <begin position="198"/>
        <end position="225"/>
    </location>
</feature>
<name>A4WI64_PYRAR</name>
<dbReference type="STRING" id="340102.Pars_0483"/>
<dbReference type="InterPro" id="IPR030389">
    <property type="entry name" value="G_FEOB_dom"/>
</dbReference>
<dbReference type="AlphaFoldDB" id="A4WI64"/>
<dbReference type="InterPro" id="IPR006073">
    <property type="entry name" value="GTP-bd"/>
</dbReference>
<dbReference type="Pfam" id="PF07670">
    <property type="entry name" value="Gate"/>
    <property type="match status" value="2"/>
</dbReference>